<dbReference type="AlphaFoldDB" id="A0A330HPT5"/>
<sequence>MMSTNQKPDLPMVDGKILVELFDLRKRCLAMGFTDADIAASMREAPWWFPSLAERENAA</sequence>
<name>A0A330HPT5_9HYPH</name>
<gene>
    <name evidence="1" type="ORF">DPM33_15150</name>
</gene>
<keyword evidence="2" id="KW-1185">Reference proteome</keyword>
<dbReference type="RefSeq" id="WP_112098236.1">
    <property type="nucleotide sequence ID" value="NZ_QMBP01000006.1"/>
</dbReference>
<organism evidence="1 2">
    <name type="scientific">Mesorhizobium hawassense</name>
    <dbReference type="NCBI Taxonomy" id="1209954"/>
    <lineage>
        <taxon>Bacteria</taxon>
        <taxon>Pseudomonadati</taxon>
        <taxon>Pseudomonadota</taxon>
        <taxon>Alphaproteobacteria</taxon>
        <taxon>Hyphomicrobiales</taxon>
        <taxon>Phyllobacteriaceae</taxon>
        <taxon>Mesorhizobium</taxon>
    </lineage>
</organism>
<protein>
    <submittedName>
        <fullName evidence="1">Uncharacterized protein</fullName>
    </submittedName>
</protein>
<comment type="caution">
    <text evidence="1">The sequence shown here is derived from an EMBL/GenBank/DDBJ whole genome shotgun (WGS) entry which is preliminary data.</text>
</comment>
<dbReference type="EMBL" id="QMBP01000006">
    <property type="protein sequence ID" value="RAZ90163.1"/>
    <property type="molecule type" value="Genomic_DNA"/>
</dbReference>
<dbReference type="Proteomes" id="UP000251558">
    <property type="component" value="Unassembled WGS sequence"/>
</dbReference>
<evidence type="ECO:0000313" key="1">
    <source>
        <dbReference type="EMBL" id="RAZ90163.1"/>
    </source>
</evidence>
<proteinExistence type="predicted"/>
<reference evidence="2" key="1">
    <citation type="submission" date="2018-06" db="EMBL/GenBank/DDBJ databases">
        <authorList>
            <person name="Helene L.C."/>
            <person name="Dall'Agnol R."/>
            <person name="Delamuta J.R."/>
            <person name="Hungria M."/>
        </authorList>
    </citation>
    <scope>NUCLEOTIDE SEQUENCE [LARGE SCALE GENOMIC DNA]</scope>
    <source>
        <strain evidence="2">AC99b</strain>
    </source>
</reference>
<reference evidence="1 2" key="2">
    <citation type="submission" date="2018-07" db="EMBL/GenBank/DDBJ databases">
        <title>Diversity of Mesorhizobium strains in Brazil.</title>
        <authorList>
            <person name="Helene L.C.F."/>
            <person name="Dall'Agnol R."/>
            <person name="Delamuta J.R.M."/>
            <person name="Hungria M."/>
        </authorList>
    </citation>
    <scope>NUCLEOTIDE SEQUENCE [LARGE SCALE GENOMIC DNA]</scope>
    <source>
        <strain evidence="1 2">AC99b</strain>
    </source>
</reference>
<evidence type="ECO:0000313" key="2">
    <source>
        <dbReference type="Proteomes" id="UP000251558"/>
    </source>
</evidence>
<accession>A0A330HPT5</accession>